<dbReference type="CDD" id="cd10548">
    <property type="entry name" value="cupin_CDO"/>
    <property type="match status" value="1"/>
</dbReference>
<comment type="similarity">
    <text evidence="1">Belongs to the cysteine dioxygenase family.</text>
</comment>
<dbReference type="PANTHER" id="PTHR12918:SF1">
    <property type="entry name" value="CYSTEINE DIOXYGENASE TYPE 1"/>
    <property type="match status" value="1"/>
</dbReference>
<evidence type="ECO:0000256" key="5">
    <source>
        <dbReference type="ARBA" id="ARBA00023004"/>
    </source>
</evidence>
<evidence type="ECO:0000256" key="1">
    <source>
        <dbReference type="ARBA" id="ARBA00006622"/>
    </source>
</evidence>
<dbReference type="SUPFAM" id="SSF51182">
    <property type="entry name" value="RmlC-like cupins"/>
    <property type="match status" value="1"/>
</dbReference>
<accession>A0ABT3NVA0</accession>
<dbReference type="GO" id="GO:0051213">
    <property type="term" value="F:dioxygenase activity"/>
    <property type="evidence" value="ECO:0007669"/>
    <property type="project" value="UniProtKB-KW"/>
</dbReference>
<dbReference type="RefSeq" id="WP_301590044.1">
    <property type="nucleotide sequence ID" value="NZ_JAPFQI010000006.1"/>
</dbReference>
<dbReference type="Proteomes" id="UP001526430">
    <property type="component" value="Unassembled WGS sequence"/>
</dbReference>
<dbReference type="PANTHER" id="PTHR12918">
    <property type="entry name" value="CYSTEINE DIOXYGENASE"/>
    <property type="match status" value="1"/>
</dbReference>
<dbReference type="InterPro" id="IPR010300">
    <property type="entry name" value="CDO_1"/>
</dbReference>
<evidence type="ECO:0000256" key="2">
    <source>
        <dbReference type="ARBA" id="ARBA00022723"/>
    </source>
</evidence>
<evidence type="ECO:0000256" key="4">
    <source>
        <dbReference type="ARBA" id="ARBA00023002"/>
    </source>
</evidence>
<evidence type="ECO:0000256" key="3">
    <source>
        <dbReference type="ARBA" id="ARBA00022964"/>
    </source>
</evidence>
<evidence type="ECO:0000313" key="7">
    <source>
        <dbReference type="Proteomes" id="UP001526430"/>
    </source>
</evidence>
<proteinExistence type="inferred from homology"/>
<dbReference type="InterPro" id="IPR011051">
    <property type="entry name" value="RmlC_Cupin_sf"/>
</dbReference>
<organism evidence="6 7">
    <name type="scientific">Sabulicella glaciei</name>
    <dbReference type="NCBI Taxonomy" id="2984948"/>
    <lineage>
        <taxon>Bacteria</taxon>
        <taxon>Pseudomonadati</taxon>
        <taxon>Pseudomonadota</taxon>
        <taxon>Alphaproteobacteria</taxon>
        <taxon>Acetobacterales</taxon>
        <taxon>Acetobacteraceae</taxon>
        <taxon>Sabulicella</taxon>
    </lineage>
</organism>
<sequence length="168" mass="18359">MNVLRPGLALDAMLDAIHRATRAPEAERPGAVADAMVPFLRDPTLLEGRDCPSCPNGYKRHLLHEGADYAVVALVWRPMQMSPVHAHRAWCALGVHRGILTEHFFEPGSATPRPVDAVLRREGDTSHGVADPRLIHRLANCSAEVSVSIHAYGLPFARFAEGLNHILA</sequence>
<dbReference type="Gene3D" id="2.60.120.10">
    <property type="entry name" value="Jelly Rolls"/>
    <property type="match status" value="1"/>
</dbReference>
<keyword evidence="4" id="KW-0560">Oxidoreductase</keyword>
<reference evidence="6 7" key="1">
    <citation type="submission" date="2022-10" db="EMBL/GenBank/DDBJ databases">
        <title>Roseococcus glaciei nov., sp. nov., isolated from glacier.</title>
        <authorList>
            <person name="Liu Q."/>
            <person name="Xin Y.-H."/>
        </authorList>
    </citation>
    <scope>NUCLEOTIDE SEQUENCE [LARGE SCALE GENOMIC DNA]</scope>
    <source>
        <strain evidence="6 7">MDT2-1-1</strain>
    </source>
</reference>
<keyword evidence="7" id="KW-1185">Reference proteome</keyword>
<evidence type="ECO:0000313" key="6">
    <source>
        <dbReference type="EMBL" id="MCW8086072.1"/>
    </source>
</evidence>
<keyword evidence="2" id="KW-0479">Metal-binding</keyword>
<comment type="caution">
    <text evidence="6">The sequence shown here is derived from an EMBL/GenBank/DDBJ whole genome shotgun (WGS) entry which is preliminary data.</text>
</comment>
<dbReference type="InterPro" id="IPR014710">
    <property type="entry name" value="RmlC-like_jellyroll"/>
</dbReference>
<name>A0ABT3NVA0_9PROT</name>
<gene>
    <name evidence="6" type="ORF">OF850_10570</name>
</gene>
<dbReference type="EMBL" id="JAPFQI010000006">
    <property type="protein sequence ID" value="MCW8086072.1"/>
    <property type="molecule type" value="Genomic_DNA"/>
</dbReference>
<dbReference type="Pfam" id="PF05995">
    <property type="entry name" value="CDO_I"/>
    <property type="match status" value="1"/>
</dbReference>
<keyword evidence="3 6" id="KW-0223">Dioxygenase</keyword>
<keyword evidence="5" id="KW-0408">Iron</keyword>
<protein>
    <submittedName>
        <fullName evidence="6">Cysteine dioxygenase family protein</fullName>
    </submittedName>
</protein>